<proteinExistence type="predicted"/>
<evidence type="ECO:0000313" key="2">
    <source>
        <dbReference type="Proteomes" id="UP001056120"/>
    </source>
</evidence>
<protein>
    <submittedName>
        <fullName evidence="1">Uncharacterized protein</fullName>
    </submittedName>
</protein>
<evidence type="ECO:0000313" key="1">
    <source>
        <dbReference type="EMBL" id="KAI3732612.1"/>
    </source>
</evidence>
<name>A0ACB9CEQ4_9ASTR</name>
<comment type="caution">
    <text evidence="1">The sequence shown here is derived from an EMBL/GenBank/DDBJ whole genome shotgun (WGS) entry which is preliminary data.</text>
</comment>
<reference evidence="2" key="1">
    <citation type="journal article" date="2022" name="Mol. Ecol. Resour.">
        <title>The genomes of chicory, endive, great burdock and yacon provide insights into Asteraceae palaeo-polyploidization history and plant inulin production.</title>
        <authorList>
            <person name="Fan W."/>
            <person name="Wang S."/>
            <person name="Wang H."/>
            <person name="Wang A."/>
            <person name="Jiang F."/>
            <person name="Liu H."/>
            <person name="Zhao H."/>
            <person name="Xu D."/>
            <person name="Zhang Y."/>
        </authorList>
    </citation>
    <scope>NUCLEOTIDE SEQUENCE [LARGE SCALE GENOMIC DNA]</scope>
    <source>
        <strain evidence="2">cv. Yunnan</strain>
    </source>
</reference>
<dbReference type="EMBL" id="CM042038">
    <property type="protein sequence ID" value="KAI3732612.1"/>
    <property type="molecule type" value="Genomic_DNA"/>
</dbReference>
<keyword evidence="2" id="KW-1185">Reference proteome</keyword>
<gene>
    <name evidence="1" type="ORF">L1987_63818</name>
</gene>
<sequence>MQRRWRDSSHVKQQIEAHGGEDKLIKVWDAVTGAKLHTFDVYSVCSHFKETIQVIHPPLWHIAQMEQDLCKWKQCSTLLIVLKLEKGGFLVDGIKWNCTKILVDKEGKVLEFEPGIQTLVIEKSLALHHNNQELNKGMHGDLGDPLVGTYKWFTRI</sequence>
<reference evidence="1 2" key="2">
    <citation type="journal article" date="2022" name="Mol. Ecol. Resour.">
        <title>The genomes of chicory, endive, great burdock and yacon provide insights into Asteraceae paleo-polyploidization history and plant inulin production.</title>
        <authorList>
            <person name="Fan W."/>
            <person name="Wang S."/>
            <person name="Wang H."/>
            <person name="Wang A."/>
            <person name="Jiang F."/>
            <person name="Liu H."/>
            <person name="Zhao H."/>
            <person name="Xu D."/>
            <person name="Zhang Y."/>
        </authorList>
    </citation>
    <scope>NUCLEOTIDE SEQUENCE [LARGE SCALE GENOMIC DNA]</scope>
    <source>
        <strain evidence="2">cv. Yunnan</strain>
        <tissue evidence="1">Leaves</tissue>
    </source>
</reference>
<organism evidence="1 2">
    <name type="scientific">Smallanthus sonchifolius</name>
    <dbReference type="NCBI Taxonomy" id="185202"/>
    <lineage>
        <taxon>Eukaryota</taxon>
        <taxon>Viridiplantae</taxon>
        <taxon>Streptophyta</taxon>
        <taxon>Embryophyta</taxon>
        <taxon>Tracheophyta</taxon>
        <taxon>Spermatophyta</taxon>
        <taxon>Magnoliopsida</taxon>
        <taxon>eudicotyledons</taxon>
        <taxon>Gunneridae</taxon>
        <taxon>Pentapetalae</taxon>
        <taxon>asterids</taxon>
        <taxon>campanulids</taxon>
        <taxon>Asterales</taxon>
        <taxon>Asteraceae</taxon>
        <taxon>Asteroideae</taxon>
        <taxon>Heliantheae alliance</taxon>
        <taxon>Millerieae</taxon>
        <taxon>Smallanthus</taxon>
    </lineage>
</organism>
<accession>A0ACB9CEQ4</accession>
<dbReference type="Proteomes" id="UP001056120">
    <property type="component" value="Linkage Group LG21"/>
</dbReference>